<protein>
    <submittedName>
        <fullName evidence="3">Uncharacterized protein</fullName>
    </submittedName>
</protein>
<sequence>MILNVKKYFLRFMLLAIAVSMISLSSANAQLDKQQEKDQLQQQLRDIENQIAAYQRELGQIKGQKNTLQNKINQLKKQQAALGLQIKATTLQIDDLDVQITMTQESIDRNTAKGVELKQQLAEFIRLINEKDGTPLLLAVLSQNNFSDVLNQLVYYSELSEGLHSILEEIKQTNGALAQDKQKFEDKQGQARNLLSIQSIQKEQLVDTESEQRVLLDQTRGLESEYQAVLGNTQKKAAEIRNRLYELTGATAQVTFGEAVEIAKWASSHTGVRAAFLLAILTQESNLGKNVGTCNRAGDPPEKSWRMVMKPDRDQQPFQQITTDLGLDIETTPVSCPMRQNGKQVGWGGAMGPAQFIPSTWMGYKDKVAAITGKTADPWDIKDAFLASAIKLKAGGAGTVQGEWAAAMRYFSGGTNPRFRFYGDNVVATANRYQQDIDALK</sequence>
<dbReference type="Gene3D" id="1.10.530.10">
    <property type="match status" value="1"/>
</dbReference>
<dbReference type="AlphaFoldDB" id="A0A1F5QC64"/>
<feature type="chain" id="PRO_5009520461" evidence="2">
    <location>
        <begin position="30"/>
        <end position="441"/>
    </location>
</feature>
<evidence type="ECO:0000313" key="3">
    <source>
        <dbReference type="EMBL" id="OGE99360.1"/>
    </source>
</evidence>
<dbReference type="InterPro" id="IPR023346">
    <property type="entry name" value="Lysozyme-like_dom_sf"/>
</dbReference>
<organism evidence="3 4">
    <name type="scientific">Candidatus Doudnabacteria bacterium RIFCSPLOWO2_02_FULL_48_13</name>
    <dbReference type="NCBI Taxonomy" id="1817845"/>
    <lineage>
        <taxon>Bacteria</taxon>
        <taxon>Candidatus Doudnaibacteriota</taxon>
    </lineage>
</organism>
<dbReference type="Gene3D" id="6.10.250.3150">
    <property type="match status" value="1"/>
</dbReference>
<comment type="caution">
    <text evidence="3">The sequence shown here is derived from an EMBL/GenBank/DDBJ whole genome shotgun (WGS) entry which is preliminary data.</text>
</comment>
<proteinExistence type="predicted"/>
<feature type="coiled-coil region" evidence="1">
    <location>
        <begin position="26"/>
        <end position="85"/>
    </location>
</feature>
<feature type="signal peptide" evidence="2">
    <location>
        <begin position="1"/>
        <end position="29"/>
    </location>
</feature>
<dbReference type="EMBL" id="MFFF01000021">
    <property type="protein sequence ID" value="OGE99360.1"/>
    <property type="molecule type" value="Genomic_DNA"/>
</dbReference>
<evidence type="ECO:0000256" key="2">
    <source>
        <dbReference type="SAM" id="SignalP"/>
    </source>
</evidence>
<keyword evidence="2" id="KW-0732">Signal</keyword>
<dbReference type="Proteomes" id="UP000177235">
    <property type="component" value="Unassembled WGS sequence"/>
</dbReference>
<gene>
    <name evidence="3" type="ORF">A3J05_00405</name>
</gene>
<accession>A0A1F5QC64</accession>
<keyword evidence="1" id="KW-0175">Coiled coil</keyword>
<evidence type="ECO:0000256" key="1">
    <source>
        <dbReference type="SAM" id="Coils"/>
    </source>
</evidence>
<name>A0A1F5QC64_9BACT</name>
<dbReference type="SUPFAM" id="SSF53955">
    <property type="entry name" value="Lysozyme-like"/>
    <property type="match status" value="1"/>
</dbReference>
<reference evidence="3 4" key="1">
    <citation type="journal article" date="2016" name="Nat. Commun.">
        <title>Thousands of microbial genomes shed light on interconnected biogeochemical processes in an aquifer system.</title>
        <authorList>
            <person name="Anantharaman K."/>
            <person name="Brown C.T."/>
            <person name="Hug L.A."/>
            <person name="Sharon I."/>
            <person name="Castelle C.J."/>
            <person name="Probst A.J."/>
            <person name="Thomas B.C."/>
            <person name="Singh A."/>
            <person name="Wilkins M.J."/>
            <person name="Karaoz U."/>
            <person name="Brodie E.L."/>
            <person name="Williams K.H."/>
            <person name="Hubbard S.S."/>
            <person name="Banfield J.F."/>
        </authorList>
    </citation>
    <scope>NUCLEOTIDE SEQUENCE [LARGE SCALE GENOMIC DNA]</scope>
</reference>
<evidence type="ECO:0000313" key="4">
    <source>
        <dbReference type="Proteomes" id="UP000177235"/>
    </source>
</evidence>